<dbReference type="EMBL" id="JBHSGF010000008">
    <property type="protein sequence ID" value="MFC4556068.1"/>
    <property type="molecule type" value="Genomic_DNA"/>
</dbReference>
<comment type="caution">
    <text evidence="1">The sequence shown here is derived from an EMBL/GenBank/DDBJ whole genome shotgun (WGS) entry which is preliminary data.</text>
</comment>
<dbReference type="Gene3D" id="3.90.550.10">
    <property type="entry name" value="Spore Coat Polysaccharide Biosynthesis Protein SpsA, Chain A"/>
    <property type="match status" value="1"/>
</dbReference>
<evidence type="ECO:0000313" key="2">
    <source>
        <dbReference type="Proteomes" id="UP001595955"/>
    </source>
</evidence>
<dbReference type="SUPFAM" id="SSF53448">
    <property type="entry name" value="Nucleotide-diphospho-sugar transferases"/>
    <property type="match status" value="1"/>
</dbReference>
<evidence type="ECO:0000313" key="1">
    <source>
        <dbReference type="EMBL" id="MFC4556068.1"/>
    </source>
</evidence>
<dbReference type="Proteomes" id="UP001595955">
    <property type="component" value="Unassembled WGS sequence"/>
</dbReference>
<sequence>MSTPDIDAVVAVHHIERPFVRCVASMVDGAAGRVRVTLACHELDADAVGAQLPDRLRPHVRLLEVRDGLRSPAGPFNAGLDAAEAPFVAIAGSDDFVEPGALPAWADLASSLGSDAVLARIRRQDGPAVRTPRVRPGRWRDLDLVKDRLAYRTAPLGLLRRATLDELGLRLTAGLPSGEDIAFTAQLWSEARVDLARSAPAYVVGLDAKDRTTAVRRPVEVELRPIEHLLEQPFFRRLAAGQRRALAVKAVRIHVLGAVLARTGPGAWDEAQVAWLRTLAERCVDAAPDVLRPFNRADRALLEVVRDASSTPASLAAAAASRGGAGRWDALLTPRPQDNADRESTLRYYAAEALDRRVPAAR</sequence>
<protein>
    <submittedName>
        <fullName evidence="1">Glycosyltransferase family 2 protein</fullName>
    </submittedName>
</protein>
<accession>A0ABV9DCQ4</accession>
<reference evidence="2" key="1">
    <citation type="journal article" date="2019" name="Int. J. Syst. Evol. Microbiol.">
        <title>The Global Catalogue of Microorganisms (GCM) 10K type strain sequencing project: providing services to taxonomists for standard genome sequencing and annotation.</title>
        <authorList>
            <consortium name="The Broad Institute Genomics Platform"/>
            <consortium name="The Broad Institute Genome Sequencing Center for Infectious Disease"/>
            <person name="Wu L."/>
            <person name="Ma J."/>
        </authorList>
    </citation>
    <scope>NUCLEOTIDE SEQUENCE [LARGE SCALE GENOMIC DNA]</scope>
    <source>
        <strain evidence="2">JCM 3369</strain>
    </source>
</reference>
<organism evidence="1 2">
    <name type="scientific">Georgenia faecalis</name>
    <dbReference type="NCBI Taxonomy" id="2483799"/>
    <lineage>
        <taxon>Bacteria</taxon>
        <taxon>Bacillati</taxon>
        <taxon>Actinomycetota</taxon>
        <taxon>Actinomycetes</taxon>
        <taxon>Micrococcales</taxon>
        <taxon>Bogoriellaceae</taxon>
        <taxon>Georgenia</taxon>
    </lineage>
</organism>
<dbReference type="InterPro" id="IPR029044">
    <property type="entry name" value="Nucleotide-diphossugar_trans"/>
</dbReference>
<dbReference type="RefSeq" id="WP_122823330.1">
    <property type="nucleotide sequence ID" value="NZ_CP033325.1"/>
</dbReference>
<keyword evidence="2" id="KW-1185">Reference proteome</keyword>
<proteinExistence type="predicted"/>
<name>A0ABV9DCQ4_9MICO</name>
<gene>
    <name evidence="1" type="ORF">ACFO3F_12480</name>
</gene>